<accession>A0A2N9JE21</accession>
<keyword evidence="1" id="KW-0812">Transmembrane</keyword>
<gene>
    <name evidence="2" type="ORF">MPLG2_0967</name>
</gene>
<reference evidence="2 3" key="1">
    <citation type="submission" date="2018-02" db="EMBL/GenBank/DDBJ databases">
        <authorList>
            <person name="Cohen D.B."/>
            <person name="Kent A.D."/>
        </authorList>
    </citation>
    <scope>NUCLEOTIDE SEQUENCE [LARGE SCALE GENOMIC DNA]</scope>
    <source>
        <strain evidence="2">1</strain>
    </source>
</reference>
<dbReference type="RefSeq" id="WP_105185097.1">
    <property type="nucleotide sequence ID" value="NZ_BAAAGO010000002.1"/>
</dbReference>
<dbReference type="Proteomes" id="UP000238164">
    <property type="component" value="Chromosome 1"/>
</dbReference>
<feature type="transmembrane region" description="Helical" evidence="1">
    <location>
        <begin position="101"/>
        <end position="118"/>
    </location>
</feature>
<name>A0A2N9JE21_9ACTN</name>
<protein>
    <submittedName>
        <fullName evidence="2">Uncharacterized protein</fullName>
    </submittedName>
</protein>
<keyword evidence="3" id="KW-1185">Reference proteome</keyword>
<evidence type="ECO:0000256" key="1">
    <source>
        <dbReference type="SAM" id="Phobius"/>
    </source>
</evidence>
<feature type="transmembrane region" description="Helical" evidence="1">
    <location>
        <begin position="37"/>
        <end position="60"/>
    </location>
</feature>
<keyword evidence="1" id="KW-0472">Membrane</keyword>
<sequence>MDLAGFYSLMAVTCFTLVGLWWTVVERHPEWKRDAKARRLAGGVYLSFLLPGLMSTFAQVDPGSPLLWRVSFATAAVVGLVNTWPLLALDRAAPRGLFRRFRWLVAVLYAAILALAVVPTLSAPTGQPPLQLVALALILLVVLAHGLAWEFMMEPDQRPGAASH</sequence>
<keyword evidence="1" id="KW-1133">Transmembrane helix</keyword>
<feature type="transmembrane region" description="Helical" evidence="1">
    <location>
        <begin position="130"/>
        <end position="149"/>
    </location>
</feature>
<evidence type="ECO:0000313" key="3">
    <source>
        <dbReference type="Proteomes" id="UP000238164"/>
    </source>
</evidence>
<evidence type="ECO:0000313" key="2">
    <source>
        <dbReference type="EMBL" id="SPD86003.1"/>
    </source>
</evidence>
<dbReference type="OrthoDB" id="5187761at2"/>
<dbReference type="KEGG" id="mgg:MPLG2_0967"/>
<feature type="transmembrane region" description="Helical" evidence="1">
    <location>
        <begin position="66"/>
        <end position="89"/>
    </location>
</feature>
<feature type="transmembrane region" description="Helical" evidence="1">
    <location>
        <begin position="6"/>
        <end position="25"/>
    </location>
</feature>
<proteinExistence type="predicted"/>
<dbReference type="AlphaFoldDB" id="A0A2N9JE21"/>
<dbReference type="EMBL" id="LT985188">
    <property type="protein sequence ID" value="SPD86003.1"/>
    <property type="molecule type" value="Genomic_DNA"/>
</dbReference>
<organism evidence="2 3">
    <name type="scientific">Micropruina glycogenica</name>
    <dbReference type="NCBI Taxonomy" id="75385"/>
    <lineage>
        <taxon>Bacteria</taxon>
        <taxon>Bacillati</taxon>
        <taxon>Actinomycetota</taxon>
        <taxon>Actinomycetes</taxon>
        <taxon>Propionibacteriales</taxon>
        <taxon>Nocardioidaceae</taxon>
        <taxon>Micropruina</taxon>
    </lineage>
</organism>